<dbReference type="RefSeq" id="WP_175166579.1">
    <property type="nucleotide sequence ID" value="NZ_CADIKW010000001.1"/>
</dbReference>
<evidence type="ECO:0000313" key="3">
    <source>
        <dbReference type="Proteomes" id="UP000494272"/>
    </source>
</evidence>
<proteinExistence type="predicted"/>
<keyword evidence="3" id="KW-1185">Reference proteome</keyword>
<accession>A0A6S7D9Q5</accession>
<feature type="compositionally biased region" description="Polar residues" evidence="1">
    <location>
        <begin position="1"/>
        <end position="16"/>
    </location>
</feature>
<reference evidence="2 3" key="1">
    <citation type="submission" date="2020-04" db="EMBL/GenBank/DDBJ databases">
        <authorList>
            <person name="De Canck E."/>
        </authorList>
    </citation>
    <scope>NUCLEOTIDE SEQUENCE [LARGE SCALE GENOMIC DNA]</scope>
    <source>
        <strain evidence="2 3">LMG 26841</strain>
    </source>
</reference>
<dbReference type="GeneID" id="94353710"/>
<evidence type="ECO:0000256" key="1">
    <source>
        <dbReference type="SAM" id="MobiDB-lite"/>
    </source>
</evidence>
<feature type="region of interest" description="Disordered" evidence="1">
    <location>
        <begin position="1"/>
        <end position="20"/>
    </location>
</feature>
<dbReference type="EMBL" id="CADIKW010000001">
    <property type="protein sequence ID" value="CAB3815591.1"/>
    <property type="molecule type" value="Genomic_DNA"/>
</dbReference>
<dbReference type="AlphaFoldDB" id="A0A6S7D9Q5"/>
<name>A0A6S7D9Q5_9BURK</name>
<protein>
    <submittedName>
        <fullName evidence="2">Uncharacterized protein</fullName>
    </submittedName>
</protein>
<evidence type="ECO:0000313" key="2">
    <source>
        <dbReference type="EMBL" id="CAB3815591.1"/>
    </source>
</evidence>
<dbReference type="Proteomes" id="UP000494272">
    <property type="component" value="Unassembled WGS sequence"/>
</dbReference>
<sequence>MVTQSVSAGLTPNSLISPDEITEDGELLPIMDSAGGKFSELIDAVTAYAKAGKAAGHLVHPTAG</sequence>
<organism evidence="2 3">
    <name type="scientific">Achromobacter dolens</name>
    <dbReference type="NCBI Taxonomy" id="1287738"/>
    <lineage>
        <taxon>Bacteria</taxon>
        <taxon>Pseudomonadati</taxon>
        <taxon>Pseudomonadota</taxon>
        <taxon>Betaproteobacteria</taxon>
        <taxon>Burkholderiales</taxon>
        <taxon>Alcaligenaceae</taxon>
        <taxon>Achromobacter</taxon>
    </lineage>
</organism>
<gene>
    <name evidence="2" type="ORF">LMG26841_00164</name>
</gene>